<reference evidence="8" key="1">
    <citation type="journal article" date="2019" name="Int. J. Syst. Evol. Microbiol.">
        <title>The Global Catalogue of Microorganisms (GCM) 10K type strain sequencing project: providing services to taxonomists for standard genome sequencing and annotation.</title>
        <authorList>
            <consortium name="The Broad Institute Genomics Platform"/>
            <consortium name="The Broad Institute Genome Sequencing Center for Infectious Disease"/>
            <person name="Wu L."/>
            <person name="Ma J."/>
        </authorList>
    </citation>
    <scope>NUCLEOTIDE SEQUENCE [LARGE SCALE GENOMIC DNA]</scope>
    <source>
        <strain evidence="8">KCTC 42195</strain>
    </source>
</reference>
<evidence type="ECO:0000256" key="2">
    <source>
        <dbReference type="ARBA" id="ARBA00022525"/>
    </source>
</evidence>
<keyword evidence="3 4" id="KW-0975">Bacterial flagellum</keyword>
<evidence type="ECO:0000256" key="3">
    <source>
        <dbReference type="ARBA" id="ARBA00023143"/>
    </source>
</evidence>
<dbReference type="InterPro" id="IPR046358">
    <property type="entry name" value="Flagellin_C"/>
</dbReference>
<evidence type="ECO:0000259" key="5">
    <source>
        <dbReference type="Pfam" id="PF00669"/>
    </source>
</evidence>
<comment type="function">
    <text evidence="4">Flagellin is the subunit protein which polymerizes to form the filaments of bacterial flagella.</text>
</comment>
<dbReference type="Gene3D" id="2.30.220.10">
    <property type="entry name" value="f41 fragment of flagellin, C-terminal domain"/>
    <property type="match status" value="1"/>
</dbReference>
<feature type="domain" description="Flagellin C-terminal" evidence="6">
    <location>
        <begin position="397"/>
        <end position="482"/>
    </location>
</feature>
<dbReference type="Pfam" id="PF07196">
    <property type="entry name" value="Flagellin_IN"/>
    <property type="match status" value="1"/>
</dbReference>
<organism evidence="7 8">
    <name type="scientific">Vogesella amnigena</name>
    <dbReference type="NCBI Taxonomy" id="1507449"/>
    <lineage>
        <taxon>Bacteria</taxon>
        <taxon>Pseudomonadati</taxon>
        <taxon>Pseudomonadota</taxon>
        <taxon>Betaproteobacteria</taxon>
        <taxon>Neisseriales</taxon>
        <taxon>Chromobacteriaceae</taxon>
        <taxon>Vogesella</taxon>
    </lineage>
</organism>
<dbReference type="Proteomes" id="UP001595636">
    <property type="component" value="Unassembled WGS sequence"/>
</dbReference>
<dbReference type="RefSeq" id="WP_390277241.1">
    <property type="nucleotide sequence ID" value="NZ_JBHRYH010000011.1"/>
</dbReference>
<keyword evidence="7" id="KW-0969">Cilium</keyword>
<sequence>MLTINTNVASLNSQRNLSSSQNALGTTLQRLSSGLRINSAKDDAAGLAISERMSGQIRGMDQARRNANDGISMAQTAEGALSSSGDILQRIRELAVQSSNASNSGTDRQALQAEVGQLTAELDRISQTTEFNGQKLLDGTSGTLTYQVGANANQTISATGSNFRTSNYGNNTTAGSAPAVTGWSATGTTPIVASTMVINGSLGSYTTKTATATSTAQSIASEINSHVSDTGVTASAKTEANVTFSAGTNYSLQLTSDNTSAVTVSFSMGSGTSSASDYAEAVSAINAQSGKTGVTAEYDSANGGIKLTNQNGNNITLTDGSGGAKIATYDPNTGGIVSQTAASTAGQSAIIAGSLTLNSDKSFGIVDSTGLVSQSNSTLQTVASLDVSSFASSQKAIQIVDSALQAINGQRAQFGALQSRFENTISNLQVSSENLSASRSRIQDADFASETAKLTKSQVLQQAGTAMLAQANQLPQGVLSLLR</sequence>
<dbReference type="Gene3D" id="2.170.280.10">
    <property type="entry name" value="f41 fragment of flagellin, middle domain"/>
    <property type="match status" value="1"/>
</dbReference>
<dbReference type="InterPro" id="IPR042187">
    <property type="entry name" value="Flagellin_C_sub2"/>
</dbReference>
<accession>A0ABV7TS55</accession>
<dbReference type="Gene3D" id="6.10.10.10">
    <property type="entry name" value="Flagellar export chaperone, C-terminal domain"/>
    <property type="match status" value="1"/>
</dbReference>
<keyword evidence="7" id="KW-0966">Cell projection</keyword>
<protein>
    <recommendedName>
        <fullName evidence="4">Flagellin</fullName>
    </recommendedName>
</protein>
<dbReference type="InterPro" id="IPR001492">
    <property type="entry name" value="Flagellin"/>
</dbReference>
<dbReference type="Gene3D" id="1.20.1330.10">
    <property type="entry name" value="f41 fragment of flagellin, N-terminal domain"/>
    <property type="match status" value="1"/>
</dbReference>
<dbReference type="Gene3D" id="6.10.280.190">
    <property type="match status" value="1"/>
</dbReference>
<keyword evidence="2 4" id="KW-0964">Secreted</keyword>
<dbReference type="Pfam" id="PF00669">
    <property type="entry name" value="Flagellin_N"/>
    <property type="match status" value="1"/>
</dbReference>
<feature type="domain" description="Flagellin N-terminal" evidence="5">
    <location>
        <begin position="4"/>
        <end position="140"/>
    </location>
</feature>
<evidence type="ECO:0000313" key="7">
    <source>
        <dbReference type="EMBL" id="MFC3625588.1"/>
    </source>
</evidence>
<name>A0ABV7TS55_9NEIS</name>
<dbReference type="Pfam" id="PF00700">
    <property type="entry name" value="Flagellin_C"/>
    <property type="match status" value="1"/>
</dbReference>
<evidence type="ECO:0000259" key="6">
    <source>
        <dbReference type="Pfam" id="PF00700"/>
    </source>
</evidence>
<evidence type="ECO:0000256" key="1">
    <source>
        <dbReference type="ARBA" id="ARBA00005709"/>
    </source>
</evidence>
<dbReference type="PANTHER" id="PTHR42792:SF2">
    <property type="entry name" value="FLAGELLIN"/>
    <property type="match status" value="1"/>
</dbReference>
<dbReference type="InterPro" id="IPR001029">
    <property type="entry name" value="Flagellin_N"/>
</dbReference>
<evidence type="ECO:0000256" key="4">
    <source>
        <dbReference type="RuleBase" id="RU362073"/>
    </source>
</evidence>
<evidence type="ECO:0000313" key="8">
    <source>
        <dbReference type="Proteomes" id="UP001595636"/>
    </source>
</evidence>
<comment type="caution">
    <text evidence="7">The sequence shown here is derived from an EMBL/GenBank/DDBJ whole genome shotgun (WGS) entry which is preliminary data.</text>
</comment>
<dbReference type="EMBL" id="JBHRYH010000011">
    <property type="protein sequence ID" value="MFC3625588.1"/>
    <property type="molecule type" value="Genomic_DNA"/>
</dbReference>
<comment type="similarity">
    <text evidence="1 4">Belongs to the bacterial flagellin family.</text>
</comment>
<keyword evidence="7" id="KW-0282">Flagellum</keyword>
<keyword evidence="8" id="KW-1185">Reference proteome</keyword>
<dbReference type="PANTHER" id="PTHR42792">
    <property type="entry name" value="FLAGELLIN"/>
    <property type="match status" value="1"/>
</dbReference>
<dbReference type="PRINTS" id="PR00207">
    <property type="entry name" value="FLAGELLIN"/>
</dbReference>
<comment type="subcellular location">
    <subcellularLocation>
        <location evidence="4">Secreted</location>
    </subcellularLocation>
    <subcellularLocation>
        <location evidence="4">Bacterial flagellum</location>
    </subcellularLocation>
</comment>
<gene>
    <name evidence="7" type="ORF">ACFOKJ_05420</name>
</gene>
<dbReference type="InterPro" id="IPR010810">
    <property type="entry name" value="Flagellin_hook_IN_motif"/>
</dbReference>
<proteinExistence type="inferred from homology"/>
<dbReference type="SUPFAM" id="SSF64518">
    <property type="entry name" value="Phase 1 flagellin"/>
    <property type="match status" value="1"/>
</dbReference>